<sequence>MSEHCSSIDEQTVNIHMARNRRSRHIEKWLTAINNDHHHLDHHLDPTTPFWRLPEAMHIRMRDPVYAAHCAQTGGIFQRGPKGEPSIVSLIRDQNRRRFQQATAAARQLNVHPTILRENGSC</sequence>
<dbReference type="Proteomes" id="UP001597322">
    <property type="component" value="Unassembled WGS sequence"/>
</dbReference>
<dbReference type="EMBL" id="JBHUEQ010000035">
    <property type="protein sequence ID" value="MFD1747313.1"/>
    <property type="molecule type" value="Genomic_DNA"/>
</dbReference>
<organism evidence="1 2">
    <name type="scientific">Rhizobium helianthi</name>
    <dbReference type="NCBI Taxonomy" id="1132695"/>
    <lineage>
        <taxon>Bacteria</taxon>
        <taxon>Pseudomonadati</taxon>
        <taxon>Pseudomonadota</taxon>
        <taxon>Alphaproteobacteria</taxon>
        <taxon>Hyphomicrobiales</taxon>
        <taxon>Rhizobiaceae</taxon>
        <taxon>Rhizobium/Agrobacterium group</taxon>
        <taxon>Rhizobium</taxon>
    </lineage>
</organism>
<comment type="caution">
    <text evidence="1">The sequence shown here is derived from an EMBL/GenBank/DDBJ whole genome shotgun (WGS) entry which is preliminary data.</text>
</comment>
<gene>
    <name evidence="1" type="ORF">ACFSE1_17720</name>
</gene>
<name>A0ABW4M9H5_9HYPH</name>
<reference evidence="2" key="1">
    <citation type="journal article" date="2019" name="Int. J. Syst. Evol. Microbiol.">
        <title>The Global Catalogue of Microorganisms (GCM) 10K type strain sequencing project: providing services to taxonomists for standard genome sequencing and annotation.</title>
        <authorList>
            <consortium name="The Broad Institute Genomics Platform"/>
            <consortium name="The Broad Institute Genome Sequencing Center for Infectious Disease"/>
            <person name="Wu L."/>
            <person name="Ma J."/>
        </authorList>
    </citation>
    <scope>NUCLEOTIDE SEQUENCE [LARGE SCALE GENOMIC DNA]</scope>
    <source>
        <strain evidence="2">CG52</strain>
    </source>
</reference>
<proteinExistence type="predicted"/>
<protein>
    <submittedName>
        <fullName evidence="1">Uncharacterized protein</fullName>
    </submittedName>
</protein>
<keyword evidence="2" id="KW-1185">Reference proteome</keyword>
<evidence type="ECO:0000313" key="2">
    <source>
        <dbReference type="Proteomes" id="UP001597322"/>
    </source>
</evidence>
<accession>A0ABW4M9H5</accession>
<evidence type="ECO:0000313" key="1">
    <source>
        <dbReference type="EMBL" id="MFD1747313.1"/>
    </source>
</evidence>
<dbReference type="RefSeq" id="WP_377404362.1">
    <property type="nucleotide sequence ID" value="NZ_JBHUEQ010000035.1"/>
</dbReference>